<keyword evidence="2" id="KW-1185">Reference proteome</keyword>
<dbReference type="Proteomes" id="UP001162001">
    <property type="component" value="Segment"/>
</dbReference>
<organism evidence="1 2">
    <name type="scientific">Fadolivirus FV1/VV64</name>
    <dbReference type="NCBI Taxonomy" id="3070911"/>
    <lineage>
        <taxon>Viruses</taxon>
        <taxon>Varidnaviria</taxon>
        <taxon>Bamfordvirae</taxon>
        <taxon>Nucleocytoviricota</taxon>
        <taxon>Megaviricetes</taxon>
        <taxon>Imitervirales</taxon>
        <taxon>Mimiviridae</taxon>
        <taxon>Klosneuvirinae</taxon>
        <taxon>Fadolivirus</taxon>
        <taxon>Fadolivirus algeromassiliense</taxon>
    </lineage>
</organism>
<dbReference type="EMBL" id="MT418680">
    <property type="protein sequence ID" value="QKF94544.1"/>
    <property type="molecule type" value="Genomic_DNA"/>
</dbReference>
<proteinExistence type="predicted"/>
<name>A0A7D3QVQ6_9VIRU</name>
<sequence>MDSQIDFTTDINKYSRMFIKDIKINNVDISLDLIEYNNKSVIESLMQWQTCLGMLGKGNLLKSKDFIKIIYCLLTDCCTINTINGNKMDLDIYNPILEKFSRIDVVDDKNRFIKIRLFTVCKELVVIDCKDMKHYKIYELYNLETIKEFYGNSKVNFDDIVKHIKLEPKFVGNFSNLEKDFKKLAVKNFVLDEARLFDNLDKFMSEYSALEKKIQSEYTKLYKSIKSKQ</sequence>
<gene>
    <name evidence="1" type="ORF">Fadolivirus_1_1086</name>
</gene>
<protein>
    <submittedName>
        <fullName evidence="1">Uncharacterized protein</fullName>
    </submittedName>
</protein>
<evidence type="ECO:0000313" key="1">
    <source>
        <dbReference type="EMBL" id="QKF94544.1"/>
    </source>
</evidence>
<evidence type="ECO:0000313" key="2">
    <source>
        <dbReference type="Proteomes" id="UP001162001"/>
    </source>
</evidence>
<accession>A0A7D3QVQ6</accession>
<reference evidence="1 2" key="1">
    <citation type="submission" date="2020-04" db="EMBL/GenBank/DDBJ databases">
        <title>Advantages and limits of metagenomic assembly and binning of a giant virus.</title>
        <authorList>
            <person name="Schulz F."/>
            <person name="Andreani J."/>
            <person name="Francis R."/>
            <person name="Boudjemaa H."/>
            <person name="Bou Khalil J.Y."/>
            <person name="Lee J."/>
            <person name="La Scola B."/>
            <person name="Woyke T."/>
        </authorList>
    </citation>
    <scope>NUCLEOTIDE SEQUENCE [LARGE SCALE GENOMIC DNA]</scope>
    <source>
        <strain evidence="1 2">FV1/VV64</strain>
    </source>
</reference>